<name>A0ABY7IV30_STRNI</name>
<evidence type="ECO:0000313" key="3">
    <source>
        <dbReference type="EMBL" id="WAU02195.1"/>
    </source>
</evidence>
<dbReference type="Pfam" id="PF07228">
    <property type="entry name" value="SpoIIE"/>
    <property type="match status" value="1"/>
</dbReference>
<keyword evidence="4" id="KW-1185">Reference proteome</keyword>
<dbReference type="Gene3D" id="3.30.450.40">
    <property type="match status" value="1"/>
</dbReference>
<sequence>MAAGERPADTGAVDRSEGFGERLLGVLLDRAHEMPPQLIAPLIAEEVARVGGRDVSILLQDYAQLLLVPLPGRRLTVGRPELISDSHAGTAFLYGAPVEVPQDDGVRMYLPLLDGSDQVGVLALTLDTVDDDDRRLLRRLAGLVADMLVTKHSYTDQFFLARRREPMSLAAEIQWSLLPPLAMSVPQVAVAGIREPAYSVAGDSFAYALNEDILHVAMVDAMGHGLDAATMATVAIGGYRHARRVEIGLSEIYAFMDRAIAEQFGPDHFVTAQMMRLNITTGHLQWVNAGHPAPLLIRNGQVVRQLESPTTLPVGFGGEEPQISEQMLQRGDRVLCQDHGGHGRRRPRAVLQSDPAWKLRGHHARPPVRSGLAPGRWARGGDPCRCRLSGPGRPDRRTPGDTTIGVVHGGGHCLRLAPCMSGASVAGMDLSLEMLVAAEQFVGFETGCPLVHLAQRGVAAQSRCGQ</sequence>
<proteinExistence type="predicted"/>
<evidence type="ECO:0000259" key="2">
    <source>
        <dbReference type="SMART" id="SM00331"/>
    </source>
</evidence>
<dbReference type="Gene3D" id="3.60.40.10">
    <property type="entry name" value="PPM-type phosphatase domain"/>
    <property type="match status" value="1"/>
</dbReference>
<evidence type="ECO:0000256" key="1">
    <source>
        <dbReference type="ARBA" id="ARBA00022801"/>
    </source>
</evidence>
<dbReference type="InterPro" id="IPR029016">
    <property type="entry name" value="GAF-like_dom_sf"/>
</dbReference>
<reference evidence="3 4" key="1">
    <citation type="submission" date="2022-12" db="EMBL/GenBank/DDBJ databases">
        <authorList>
            <person name="Ruckert C."/>
            <person name="Busche T."/>
            <person name="Kalinowski J."/>
            <person name="Wittmann C."/>
        </authorList>
    </citation>
    <scope>NUCLEOTIDE SEQUENCE [LARGE SCALE GENOMIC DNA]</scope>
    <source>
        <strain evidence="3 4">DSM 40276</strain>
    </source>
</reference>
<dbReference type="InterPro" id="IPR001932">
    <property type="entry name" value="PPM-type_phosphatase-like_dom"/>
</dbReference>
<protein>
    <submittedName>
        <fullName evidence="3">Serine/threonine-protein phosphatase</fullName>
    </submittedName>
</protein>
<keyword evidence="1" id="KW-0378">Hydrolase</keyword>
<dbReference type="PANTHER" id="PTHR43156">
    <property type="entry name" value="STAGE II SPORULATION PROTEIN E-RELATED"/>
    <property type="match status" value="1"/>
</dbReference>
<dbReference type="InterPro" id="IPR036457">
    <property type="entry name" value="PPM-type-like_dom_sf"/>
</dbReference>
<accession>A0ABY7IV30</accession>
<dbReference type="RefSeq" id="WP_266450512.1">
    <property type="nucleotide sequence ID" value="NZ_CP114203.1"/>
</dbReference>
<dbReference type="EMBL" id="CP114203">
    <property type="protein sequence ID" value="WAU02195.1"/>
    <property type="molecule type" value="Genomic_DNA"/>
</dbReference>
<organism evidence="3 4">
    <name type="scientific">Streptomyces nigrescens</name>
    <dbReference type="NCBI Taxonomy" id="1920"/>
    <lineage>
        <taxon>Bacteria</taxon>
        <taxon>Bacillati</taxon>
        <taxon>Actinomycetota</taxon>
        <taxon>Actinomycetes</taxon>
        <taxon>Kitasatosporales</taxon>
        <taxon>Streptomycetaceae</taxon>
        <taxon>Streptomyces</taxon>
    </lineage>
</organism>
<dbReference type="SMART" id="SM00331">
    <property type="entry name" value="PP2C_SIG"/>
    <property type="match status" value="1"/>
</dbReference>
<dbReference type="Proteomes" id="UP001210169">
    <property type="component" value="Chromosome"/>
</dbReference>
<gene>
    <name evidence="3" type="ORF">STRNI_000179</name>
</gene>
<evidence type="ECO:0000313" key="4">
    <source>
        <dbReference type="Proteomes" id="UP001210169"/>
    </source>
</evidence>
<dbReference type="GeneID" id="301329393"/>
<dbReference type="InterPro" id="IPR052016">
    <property type="entry name" value="Bact_Sigma-Reg"/>
</dbReference>
<feature type="domain" description="PPM-type phosphatase" evidence="2">
    <location>
        <begin position="185"/>
        <end position="386"/>
    </location>
</feature>
<dbReference type="PANTHER" id="PTHR43156:SF2">
    <property type="entry name" value="STAGE II SPORULATION PROTEIN E"/>
    <property type="match status" value="1"/>
</dbReference>